<dbReference type="InterPro" id="IPR051446">
    <property type="entry name" value="HTH_trans_reg/aminotransferase"/>
</dbReference>
<evidence type="ECO:0000313" key="9">
    <source>
        <dbReference type="EMBL" id="CAG5087500.1"/>
    </source>
</evidence>
<dbReference type="InterPro" id="IPR015422">
    <property type="entry name" value="PyrdxlP-dep_Trfase_small"/>
</dbReference>
<feature type="domain" description="HTH gntR-type" evidence="8">
    <location>
        <begin position="11"/>
        <end position="79"/>
    </location>
</feature>
<dbReference type="InterPro" id="IPR015424">
    <property type="entry name" value="PyrdxlP-dep_Trfase"/>
</dbReference>
<dbReference type="Proteomes" id="UP000681526">
    <property type="component" value="Unassembled WGS sequence"/>
</dbReference>
<keyword evidence="6" id="KW-0238">DNA-binding</keyword>
<comment type="caution">
    <text evidence="9">The sequence shown here is derived from an EMBL/GenBank/DDBJ whole genome shotgun (WGS) entry which is preliminary data.</text>
</comment>
<keyword evidence="7" id="KW-0804">Transcription</keyword>
<keyword evidence="3" id="KW-0808">Transferase</keyword>
<evidence type="ECO:0000256" key="4">
    <source>
        <dbReference type="ARBA" id="ARBA00022898"/>
    </source>
</evidence>
<dbReference type="CDD" id="cd07377">
    <property type="entry name" value="WHTH_GntR"/>
    <property type="match status" value="1"/>
</dbReference>
<name>A0ABN7S3J9_THEXY</name>
<dbReference type="SMART" id="SM00345">
    <property type="entry name" value="HTH_GNTR"/>
    <property type="match status" value="1"/>
</dbReference>
<reference evidence="9 10" key="1">
    <citation type="submission" date="2021-04" db="EMBL/GenBank/DDBJ databases">
        <authorList>
            <person name="Rakotoarivonina H."/>
        </authorList>
    </citation>
    <scope>NUCLEOTIDE SEQUENCE [LARGE SCALE GENOMIC DNA]</scope>
    <source>
        <strain evidence="9 10">XE</strain>
    </source>
</reference>
<dbReference type="CDD" id="cd00609">
    <property type="entry name" value="AAT_like"/>
    <property type="match status" value="1"/>
</dbReference>
<dbReference type="Pfam" id="PF00392">
    <property type="entry name" value="GntR"/>
    <property type="match status" value="1"/>
</dbReference>
<evidence type="ECO:0000313" key="10">
    <source>
        <dbReference type="Proteomes" id="UP000681526"/>
    </source>
</evidence>
<dbReference type="InterPro" id="IPR004839">
    <property type="entry name" value="Aminotransferase_I/II_large"/>
</dbReference>
<keyword evidence="4" id="KW-0663">Pyridoxal phosphate</keyword>
<dbReference type="InterPro" id="IPR000524">
    <property type="entry name" value="Tscrpt_reg_HTH_GntR"/>
</dbReference>
<dbReference type="InterPro" id="IPR015421">
    <property type="entry name" value="PyrdxlP-dep_Trfase_major"/>
</dbReference>
<organism evidence="9 10">
    <name type="scientific">Thermobacillus xylanilyticus</name>
    <dbReference type="NCBI Taxonomy" id="76633"/>
    <lineage>
        <taxon>Bacteria</taxon>
        <taxon>Bacillati</taxon>
        <taxon>Bacillota</taxon>
        <taxon>Bacilli</taxon>
        <taxon>Bacillales</taxon>
        <taxon>Paenibacillaceae</taxon>
        <taxon>Thermobacillus</taxon>
    </lineage>
</organism>
<dbReference type="Gene3D" id="1.10.10.10">
    <property type="entry name" value="Winged helix-like DNA-binding domain superfamily/Winged helix DNA-binding domain"/>
    <property type="match status" value="1"/>
</dbReference>
<keyword evidence="3" id="KW-0032">Aminotransferase</keyword>
<dbReference type="SUPFAM" id="SSF53383">
    <property type="entry name" value="PLP-dependent transferases"/>
    <property type="match status" value="1"/>
</dbReference>
<evidence type="ECO:0000256" key="3">
    <source>
        <dbReference type="ARBA" id="ARBA00022576"/>
    </source>
</evidence>
<evidence type="ECO:0000256" key="1">
    <source>
        <dbReference type="ARBA" id="ARBA00001933"/>
    </source>
</evidence>
<protein>
    <submittedName>
        <fullName evidence="9">Transcriptional regulator, GntR family</fullName>
    </submittedName>
</protein>
<sequence>MHIELKRHAGTPLSKQIAQTLSDRIRSGLLKTGIRLPSVRELARSLKVSQVTVSKAYAELERMELIHCTQGKGCFVGPDPEDGGGTPELSASWQLSLIDYLPRAHTWRHFQGSSSDCRYRLHVAMVDPDLLPNREICRNIHQLVTENPAIIANYGPFQGDAELRQALSVYFRERGIAAGAEEVLIASGSQQAIDLVARTFTGPGDTVYMEGPSYSGAIDVFAARGARIVTVPVDHEGMRIDILSQLCDANPPKLIYTVPTFHNPTGTVMSVSRRARLLELAQSYNAIILEDDAFSDTYFRTEPPRTIKSLDRFGHVILVKGFSKILSPGCRVSAIVASGTILNRLIAAKTIADLGSPMLNQKAILPVLQSNLFQRHLKRLRAALKSRRNIALELLKRHAPRGVTWTEPEGGFNIWVTLPEWARATDLYALAQREGVAILPGITCYANEPEHHRFRISYSFMDENSLREAMILLCDVLRRYLANPVPRETPSRPTL</sequence>
<keyword evidence="10" id="KW-1185">Reference proteome</keyword>
<accession>A0ABN7S3J9</accession>
<dbReference type="InterPro" id="IPR036390">
    <property type="entry name" value="WH_DNA-bd_sf"/>
</dbReference>
<dbReference type="PANTHER" id="PTHR46577:SF2">
    <property type="entry name" value="TRANSCRIPTIONAL REGULATORY PROTEIN"/>
    <property type="match status" value="1"/>
</dbReference>
<evidence type="ECO:0000259" key="8">
    <source>
        <dbReference type="PROSITE" id="PS50949"/>
    </source>
</evidence>
<dbReference type="Gene3D" id="3.40.640.10">
    <property type="entry name" value="Type I PLP-dependent aspartate aminotransferase-like (Major domain)"/>
    <property type="match status" value="1"/>
</dbReference>
<evidence type="ECO:0000256" key="7">
    <source>
        <dbReference type="ARBA" id="ARBA00023163"/>
    </source>
</evidence>
<dbReference type="InterPro" id="IPR036388">
    <property type="entry name" value="WH-like_DNA-bd_sf"/>
</dbReference>
<dbReference type="Gene3D" id="3.90.1150.10">
    <property type="entry name" value="Aspartate Aminotransferase, domain 1"/>
    <property type="match status" value="1"/>
</dbReference>
<evidence type="ECO:0000256" key="5">
    <source>
        <dbReference type="ARBA" id="ARBA00023015"/>
    </source>
</evidence>
<evidence type="ECO:0000256" key="2">
    <source>
        <dbReference type="ARBA" id="ARBA00005384"/>
    </source>
</evidence>
<dbReference type="PANTHER" id="PTHR46577">
    <property type="entry name" value="HTH-TYPE TRANSCRIPTIONAL REGULATORY PROTEIN GABR"/>
    <property type="match status" value="1"/>
</dbReference>
<dbReference type="Pfam" id="PF00155">
    <property type="entry name" value="Aminotran_1_2"/>
    <property type="match status" value="1"/>
</dbReference>
<comment type="cofactor">
    <cofactor evidence="1">
        <name>pyridoxal 5'-phosphate</name>
        <dbReference type="ChEBI" id="CHEBI:597326"/>
    </cofactor>
</comment>
<dbReference type="SUPFAM" id="SSF46785">
    <property type="entry name" value="Winged helix' DNA-binding domain"/>
    <property type="match status" value="1"/>
</dbReference>
<dbReference type="EMBL" id="CAJRAY010000049">
    <property type="protein sequence ID" value="CAG5087500.1"/>
    <property type="molecule type" value="Genomic_DNA"/>
</dbReference>
<dbReference type="PROSITE" id="PS50949">
    <property type="entry name" value="HTH_GNTR"/>
    <property type="match status" value="1"/>
</dbReference>
<keyword evidence="5" id="KW-0805">Transcription regulation</keyword>
<dbReference type="RefSeq" id="WP_213484659.1">
    <property type="nucleotide sequence ID" value="NZ_CAJRAY010000049.1"/>
</dbReference>
<evidence type="ECO:0000256" key="6">
    <source>
        <dbReference type="ARBA" id="ARBA00023125"/>
    </source>
</evidence>
<gene>
    <name evidence="9" type="primary">txxe 2561-gntR</name>
    <name evidence="9" type="ORF">TXXE_10975</name>
</gene>
<proteinExistence type="inferred from homology"/>
<comment type="similarity">
    <text evidence="2">In the C-terminal section; belongs to the class-I pyridoxal-phosphate-dependent aminotransferase family.</text>
</comment>